<proteinExistence type="predicted"/>
<organism evidence="2 3">
    <name type="scientific">Saguinus oedipus</name>
    <name type="common">Cotton-top tamarin</name>
    <name type="synonym">Oedipomidas oedipus</name>
    <dbReference type="NCBI Taxonomy" id="9490"/>
    <lineage>
        <taxon>Eukaryota</taxon>
        <taxon>Metazoa</taxon>
        <taxon>Chordata</taxon>
        <taxon>Craniata</taxon>
        <taxon>Vertebrata</taxon>
        <taxon>Euteleostomi</taxon>
        <taxon>Mammalia</taxon>
        <taxon>Eutheria</taxon>
        <taxon>Euarchontoglires</taxon>
        <taxon>Primates</taxon>
        <taxon>Haplorrhini</taxon>
        <taxon>Platyrrhini</taxon>
        <taxon>Cebidae</taxon>
        <taxon>Callitrichinae</taxon>
        <taxon>Saguinus</taxon>
    </lineage>
</organism>
<evidence type="ECO:0000256" key="1">
    <source>
        <dbReference type="SAM" id="MobiDB-lite"/>
    </source>
</evidence>
<gene>
    <name evidence="2" type="ORF">P7K49_037495</name>
</gene>
<protein>
    <submittedName>
        <fullName evidence="2">Uncharacterized protein</fullName>
    </submittedName>
</protein>
<evidence type="ECO:0000313" key="2">
    <source>
        <dbReference type="EMBL" id="KAK2084462.1"/>
    </source>
</evidence>
<keyword evidence="3" id="KW-1185">Reference proteome</keyword>
<feature type="region of interest" description="Disordered" evidence="1">
    <location>
        <begin position="141"/>
        <end position="167"/>
    </location>
</feature>
<accession>A0ABQ9TI86</accession>
<comment type="caution">
    <text evidence="2">The sequence shown here is derived from an EMBL/GenBank/DDBJ whole genome shotgun (WGS) entry which is preliminary data.</text>
</comment>
<dbReference type="EMBL" id="JASSZA010000022">
    <property type="protein sequence ID" value="KAK2084462.1"/>
    <property type="molecule type" value="Genomic_DNA"/>
</dbReference>
<reference evidence="2 3" key="1">
    <citation type="submission" date="2023-05" db="EMBL/GenBank/DDBJ databases">
        <title>B98-5 Cell Line De Novo Hybrid Assembly: An Optical Mapping Approach.</title>
        <authorList>
            <person name="Kananen K."/>
            <person name="Auerbach J.A."/>
            <person name="Kautto E."/>
            <person name="Blachly J.S."/>
        </authorList>
    </citation>
    <scope>NUCLEOTIDE SEQUENCE [LARGE SCALE GENOMIC DNA]</scope>
    <source>
        <strain evidence="2">B95-8</strain>
        <tissue evidence="2">Cell line</tissue>
    </source>
</reference>
<sequence length="167" mass="16648">MPAASVPMRESAAPKLEPVPAPLGGMGPTASCPARRGNLEQVVPVTVTVTTLIAVTRFMDAVSVRLAGWPVSLAATANAVCPASAGITPPATPRTGRATAWLAGQALTAPSHALQDTGEKTVPSSASVTMVGPAIPRMGAVSAPQAGLDPTACKVPTEGELRAPAPT</sequence>
<feature type="region of interest" description="Disordered" evidence="1">
    <location>
        <begin position="1"/>
        <end position="28"/>
    </location>
</feature>
<evidence type="ECO:0000313" key="3">
    <source>
        <dbReference type="Proteomes" id="UP001266305"/>
    </source>
</evidence>
<dbReference type="Proteomes" id="UP001266305">
    <property type="component" value="Unassembled WGS sequence"/>
</dbReference>
<name>A0ABQ9TI86_SAGOE</name>